<evidence type="ECO:0000313" key="1">
    <source>
        <dbReference type="EMBL" id="KAJ5478985.1"/>
    </source>
</evidence>
<organism evidence="1 2">
    <name type="scientific">Penicillium desertorum</name>
    <dbReference type="NCBI Taxonomy" id="1303715"/>
    <lineage>
        <taxon>Eukaryota</taxon>
        <taxon>Fungi</taxon>
        <taxon>Dikarya</taxon>
        <taxon>Ascomycota</taxon>
        <taxon>Pezizomycotina</taxon>
        <taxon>Eurotiomycetes</taxon>
        <taxon>Eurotiomycetidae</taxon>
        <taxon>Eurotiales</taxon>
        <taxon>Aspergillaceae</taxon>
        <taxon>Penicillium</taxon>
    </lineage>
</organism>
<proteinExistence type="predicted"/>
<protein>
    <submittedName>
        <fullName evidence="1">Uncharacterized protein</fullName>
    </submittedName>
</protein>
<gene>
    <name evidence="1" type="ORF">N7530_004494</name>
</gene>
<name>A0A9X0BQG5_9EURO</name>
<comment type="caution">
    <text evidence="1">The sequence shown here is derived from an EMBL/GenBank/DDBJ whole genome shotgun (WGS) entry which is preliminary data.</text>
</comment>
<sequence length="194" mass="22023">MLAWQRNLEKRWTLTKKVSHAKLKHTGWHLGEITVSLRPPSDTTSNVDFDSYDWSKFTPVPIDRATKRLILAFQGTSLVMTPPPNIRGFHPAAGPTKTSPANRPNDIDEPTWSSMADASYQNITIFPHCIGAQYTPSEPQPGVTRKTRIRRARHNLQKLTHRRSRPTSAITPQHIYMSTPATNRHSPHHYTTMG</sequence>
<dbReference type="OrthoDB" id="4369244at2759"/>
<reference evidence="1" key="1">
    <citation type="submission" date="2022-12" db="EMBL/GenBank/DDBJ databases">
        <authorList>
            <person name="Petersen C."/>
        </authorList>
    </citation>
    <scope>NUCLEOTIDE SEQUENCE</scope>
    <source>
        <strain evidence="1">IBT 17660</strain>
    </source>
</reference>
<evidence type="ECO:0000313" key="2">
    <source>
        <dbReference type="Proteomes" id="UP001147760"/>
    </source>
</evidence>
<dbReference type="AlphaFoldDB" id="A0A9X0BQG5"/>
<dbReference type="Proteomes" id="UP001147760">
    <property type="component" value="Unassembled WGS sequence"/>
</dbReference>
<keyword evidence="2" id="KW-1185">Reference proteome</keyword>
<accession>A0A9X0BQG5</accession>
<dbReference type="EMBL" id="JAPWDO010000003">
    <property type="protein sequence ID" value="KAJ5478985.1"/>
    <property type="molecule type" value="Genomic_DNA"/>
</dbReference>
<reference evidence="1" key="2">
    <citation type="journal article" date="2023" name="IMA Fungus">
        <title>Comparative genomic study of the Penicillium genus elucidates a diverse pangenome and 15 lateral gene transfer events.</title>
        <authorList>
            <person name="Petersen C."/>
            <person name="Sorensen T."/>
            <person name="Nielsen M.R."/>
            <person name="Sondergaard T.E."/>
            <person name="Sorensen J.L."/>
            <person name="Fitzpatrick D.A."/>
            <person name="Frisvad J.C."/>
            <person name="Nielsen K.L."/>
        </authorList>
    </citation>
    <scope>NUCLEOTIDE SEQUENCE</scope>
    <source>
        <strain evidence="1">IBT 17660</strain>
    </source>
</reference>